<dbReference type="AlphaFoldDB" id="A0A857F0P0"/>
<reference evidence="2" key="1">
    <citation type="submission" date="2019-09" db="EMBL/GenBank/DDBJ databases">
        <title>Yersinia canariae sp. nov., isolated from a human yersiniosis case.</title>
        <authorList>
            <person name="Nguyen S.V."/>
            <person name="Greig D."/>
            <person name="Hurley D."/>
            <person name="Cao Y."/>
            <person name="McCabe E."/>
            <person name="Mitchell M."/>
            <person name="Jenkins C."/>
            <person name="Fanning S."/>
        </authorList>
    </citation>
    <scope>NUCLEOTIDE SEQUENCE [LARGE SCALE GENOMIC DNA]</scope>
    <source>
        <strain evidence="2">NCTC 14382</strain>
    </source>
</reference>
<dbReference type="EMBL" id="CP043727">
    <property type="protein sequence ID" value="QHB33263.1"/>
    <property type="molecule type" value="Genomic_DNA"/>
</dbReference>
<keyword evidence="2" id="KW-1185">Reference proteome</keyword>
<sequence>MTIQFDKDGYATSTETVIVHNAMPDTREYMGSSDELINVGQGLPARSYLDSPPKPKKGFVICRTSDQSAWEYVADHRGEVRYSTVTGVSFAVGQIGNYPDDSTDKAPVTPFDKWDGKQWATDADAVACTARSYRDALIMVTDSLMLSDYCIDDAPLTAEQRTELTETRAAYRAWPTQESWPLIELPELPQWLLIEAVNQGYRVPVWPPLSA</sequence>
<proteinExistence type="predicted"/>
<accession>A0A857F0P0</accession>
<dbReference type="KEGG" id="yca:F0T03_14575"/>
<evidence type="ECO:0000313" key="2">
    <source>
        <dbReference type="Proteomes" id="UP000464402"/>
    </source>
</evidence>
<gene>
    <name evidence="1" type="ORF">F0T03_14575</name>
</gene>
<name>A0A857F0P0_9GAMM</name>
<protein>
    <submittedName>
        <fullName evidence="1">Phage tail protein</fullName>
    </submittedName>
</protein>
<dbReference type="RefSeq" id="WP_159679082.1">
    <property type="nucleotide sequence ID" value="NZ_CP043727.1"/>
</dbReference>
<evidence type="ECO:0000313" key="1">
    <source>
        <dbReference type="EMBL" id="QHB33263.1"/>
    </source>
</evidence>
<organism evidence="1 2">
    <name type="scientific">Yersinia canariae</name>
    <dbReference type="NCBI Taxonomy" id="2607663"/>
    <lineage>
        <taxon>Bacteria</taxon>
        <taxon>Pseudomonadati</taxon>
        <taxon>Pseudomonadota</taxon>
        <taxon>Gammaproteobacteria</taxon>
        <taxon>Enterobacterales</taxon>
        <taxon>Yersiniaceae</taxon>
        <taxon>Yersinia</taxon>
    </lineage>
</organism>
<dbReference type="Proteomes" id="UP000464402">
    <property type="component" value="Chromosome"/>
</dbReference>